<dbReference type="Proteomes" id="UP000335636">
    <property type="component" value="Unassembled WGS sequence"/>
</dbReference>
<sequence length="92" mass="9954">DRHSPSPALEPAMILGDIMSPGIKISQHHPPTLLIYGVTNHPTGIPNRFSGSKSGNTASLTISRLQPEDEADYYCCSYTSSSTLHSVPTSWE</sequence>
<feature type="non-terminal residue" evidence="2">
    <location>
        <position position="92"/>
    </location>
</feature>
<dbReference type="Pfam" id="PF07686">
    <property type="entry name" value="V-set"/>
    <property type="match status" value="1"/>
</dbReference>
<comment type="caution">
    <text evidence="2">The sequence shown here is derived from an EMBL/GenBank/DDBJ whole genome shotgun (WGS) entry which is preliminary data.</text>
</comment>
<dbReference type="InterPro" id="IPR013783">
    <property type="entry name" value="Ig-like_fold"/>
</dbReference>
<evidence type="ECO:0000313" key="3">
    <source>
        <dbReference type="Proteomes" id="UP000335636"/>
    </source>
</evidence>
<evidence type="ECO:0000259" key="1">
    <source>
        <dbReference type="Pfam" id="PF07686"/>
    </source>
</evidence>
<dbReference type="InterPro" id="IPR050150">
    <property type="entry name" value="IgV_Light_Chain"/>
</dbReference>
<dbReference type="AlphaFoldDB" id="A0A5E4D948"/>
<accession>A0A5E4D948</accession>
<organism evidence="2 3">
    <name type="scientific">Marmota monax</name>
    <name type="common">Woodchuck</name>
    <dbReference type="NCBI Taxonomy" id="9995"/>
    <lineage>
        <taxon>Eukaryota</taxon>
        <taxon>Metazoa</taxon>
        <taxon>Chordata</taxon>
        <taxon>Craniata</taxon>
        <taxon>Vertebrata</taxon>
        <taxon>Euteleostomi</taxon>
        <taxon>Mammalia</taxon>
        <taxon>Eutheria</taxon>
        <taxon>Euarchontoglires</taxon>
        <taxon>Glires</taxon>
        <taxon>Rodentia</taxon>
        <taxon>Sciuromorpha</taxon>
        <taxon>Sciuridae</taxon>
        <taxon>Xerinae</taxon>
        <taxon>Marmotini</taxon>
        <taxon>Marmota</taxon>
    </lineage>
</organism>
<dbReference type="InterPro" id="IPR036179">
    <property type="entry name" value="Ig-like_dom_sf"/>
</dbReference>
<dbReference type="Gene3D" id="2.60.40.10">
    <property type="entry name" value="Immunoglobulins"/>
    <property type="match status" value="1"/>
</dbReference>
<gene>
    <name evidence="2" type="ORF">MONAX_5E031427</name>
</gene>
<protein>
    <recommendedName>
        <fullName evidence="1">Immunoglobulin V-set domain-containing protein</fullName>
    </recommendedName>
</protein>
<reference evidence="2" key="1">
    <citation type="submission" date="2019-04" db="EMBL/GenBank/DDBJ databases">
        <authorList>
            <person name="Alioto T."/>
            <person name="Alioto T."/>
        </authorList>
    </citation>
    <scope>NUCLEOTIDE SEQUENCE [LARGE SCALE GENOMIC DNA]</scope>
</reference>
<name>A0A5E4D948_MARMO</name>
<dbReference type="InterPro" id="IPR013106">
    <property type="entry name" value="Ig_V-set"/>
</dbReference>
<proteinExistence type="predicted"/>
<dbReference type="PANTHER" id="PTHR23267">
    <property type="entry name" value="IMMUNOGLOBULIN LIGHT CHAIN"/>
    <property type="match status" value="1"/>
</dbReference>
<evidence type="ECO:0000313" key="2">
    <source>
        <dbReference type="EMBL" id="VTJ90578.1"/>
    </source>
</evidence>
<dbReference type="SUPFAM" id="SSF48726">
    <property type="entry name" value="Immunoglobulin"/>
    <property type="match status" value="1"/>
</dbReference>
<dbReference type="EMBL" id="CABDUW010004700">
    <property type="protein sequence ID" value="VTJ90578.1"/>
    <property type="molecule type" value="Genomic_DNA"/>
</dbReference>
<feature type="domain" description="Immunoglobulin V-set" evidence="1">
    <location>
        <begin position="30"/>
        <end position="77"/>
    </location>
</feature>
<feature type="non-terminal residue" evidence="2">
    <location>
        <position position="1"/>
    </location>
</feature>
<keyword evidence="3" id="KW-1185">Reference proteome</keyword>